<feature type="compositionally biased region" description="Basic residues" evidence="1">
    <location>
        <begin position="296"/>
        <end position="305"/>
    </location>
</feature>
<proteinExistence type="predicted"/>
<evidence type="ECO:0000313" key="2">
    <source>
        <dbReference type="EMBL" id="KAI0308325.1"/>
    </source>
</evidence>
<dbReference type="AlphaFoldDB" id="A0AAD4QUC0"/>
<dbReference type="EMBL" id="WTXG01000001">
    <property type="protein sequence ID" value="KAI0308325.1"/>
    <property type="molecule type" value="Genomic_DNA"/>
</dbReference>
<evidence type="ECO:0000256" key="1">
    <source>
        <dbReference type="SAM" id="MobiDB-lite"/>
    </source>
</evidence>
<keyword evidence="3" id="KW-1185">Reference proteome</keyword>
<feature type="region of interest" description="Disordered" evidence="1">
    <location>
        <begin position="189"/>
        <end position="227"/>
    </location>
</feature>
<gene>
    <name evidence="2" type="ORF">B0F90DRAFT_158422</name>
</gene>
<dbReference type="Proteomes" id="UP001203297">
    <property type="component" value="Unassembled WGS sequence"/>
</dbReference>
<comment type="caution">
    <text evidence="2">The sequence shown here is derived from an EMBL/GenBank/DDBJ whole genome shotgun (WGS) entry which is preliminary data.</text>
</comment>
<reference evidence="2" key="1">
    <citation type="journal article" date="2022" name="New Phytol.">
        <title>Evolutionary transition to the ectomycorrhizal habit in the genomes of a hyperdiverse lineage of mushroom-forming fungi.</title>
        <authorList>
            <person name="Looney B."/>
            <person name="Miyauchi S."/>
            <person name="Morin E."/>
            <person name="Drula E."/>
            <person name="Courty P.E."/>
            <person name="Kohler A."/>
            <person name="Kuo A."/>
            <person name="LaButti K."/>
            <person name="Pangilinan J."/>
            <person name="Lipzen A."/>
            <person name="Riley R."/>
            <person name="Andreopoulos W."/>
            <person name="He G."/>
            <person name="Johnson J."/>
            <person name="Nolan M."/>
            <person name="Tritt A."/>
            <person name="Barry K.W."/>
            <person name="Grigoriev I.V."/>
            <person name="Nagy L.G."/>
            <person name="Hibbett D."/>
            <person name="Henrissat B."/>
            <person name="Matheny P.B."/>
            <person name="Labbe J."/>
            <person name="Martin F.M."/>
        </authorList>
    </citation>
    <scope>NUCLEOTIDE SEQUENCE</scope>
    <source>
        <strain evidence="2">BPL690</strain>
    </source>
</reference>
<feature type="compositionally biased region" description="Acidic residues" evidence="1">
    <location>
        <begin position="189"/>
        <end position="200"/>
    </location>
</feature>
<evidence type="ECO:0000313" key="3">
    <source>
        <dbReference type="Proteomes" id="UP001203297"/>
    </source>
</evidence>
<accession>A0AAD4QUC0</accession>
<organism evidence="2 3">
    <name type="scientific">Multifurca ochricompacta</name>
    <dbReference type="NCBI Taxonomy" id="376703"/>
    <lineage>
        <taxon>Eukaryota</taxon>
        <taxon>Fungi</taxon>
        <taxon>Dikarya</taxon>
        <taxon>Basidiomycota</taxon>
        <taxon>Agaricomycotina</taxon>
        <taxon>Agaricomycetes</taxon>
        <taxon>Russulales</taxon>
        <taxon>Russulaceae</taxon>
        <taxon>Multifurca</taxon>
    </lineage>
</organism>
<name>A0AAD4QUC0_9AGAM</name>
<sequence length="326" mass="36919">MSVPNTRRRSTVHDFASLRLHPDGTRVPIVSPKKISLHNFRERNTGRDARGNRVARNAAGRGVVPKRVVMPEDDGGEEISLGLDMSNGKTKHRSKRRRRLDGDVEFLRDSGNVTARGGTTDVAGEMSWPVPSSDLLKCVHYFASQYYAAKGLLSNQSRIYRCERKQYKAKDKAKDSRVVDADADADADDLFAESDEDDENDGRREEYHEEEPAKSGQRRGSDKKRASVGRVPDMYKAFDGSALMAIGMLLQEHVSTLLTPTSPRGGKRKWRLLALFRRMKVLNRITKGQRMPKVTSQKKRMKKSGPRLTLMKRPNKNPRQHEVHDL</sequence>
<protein>
    <submittedName>
        <fullName evidence="2">Uncharacterized protein</fullName>
    </submittedName>
</protein>
<feature type="compositionally biased region" description="Basic and acidic residues" evidence="1">
    <location>
        <begin position="201"/>
        <end position="225"/>
    </location>
</feature>
<feature type="region of interest" description="Disordered" evidence="1">
    <location>
        <begin position="289"/>
        <end position="326"/>
    </location>
</feature>